<comment type="caution">
    <text evidence="2">The sequence shown here is derived from an EMBL/GenBank/DDBJ whole genome shotgun (WGS) entry which is preliminary data.</text>
</comment>
<feature type="region of interest" description="Disordered" evidence="1">
    <location>
        <begin position="141"/>
        <end position="179"/>
    </location>
</feature>
<dbReference type="InterPro" id="IPR036910">
    <property type="entry name" value="HMG_box_dom_sf"/>
</dbReference>
<evidence type="ECO:0000313" key="3">
    <source>
        <dbReference type="Proteomes" id="UP000789405"/>
    </source>
</evidence>
<accession>A0A9N9FTU7</accession>
<dbReference type="AlphaFoldDB" id="A0A9N9FTU7"/>
<dbReference type="SUPFAM" id="SSF47095">
    <property type="entry name" value="HMG-box"/>
    <property type="match status" value="1"/>
</dbReference>
<feature type="compositionally biased region" description="Polar residues" evidence="1">
    <location>
        <begin position="142"/>
        <end position="153"/>
    </location>
</feature>
<gene>
    <name evidence="2" type="ORF">DERYTH_LOCUS5496</name>
</gene>
<reference evidence="2" key="1">
    <citation type="submission" date="2021-06" db="EMBL/GenBank/DDBJ databases">
        <authorList>
            <person name="Kallberg Y."/>
            <person name="Tangrot J."/>
            <person name="Rosling A."/>
        </authorList>
    </citation>
    <scope>NUCLEOTIDE SEQUENCE</scope>
    <source>
        <strain evidence="2">MA453B</strain>
    </source>
</reference>
<keyword evidence="3" id="KW-1185">Reference proteome</keyword>
<protein>
    <submittedName>
        <fullName evidence="2">6718_t:CDS:1</fullName>
    </submittedName>
</protein>
<feature type="compositionally biased region" description="Low complexity" evidence="1">
    <location>
        <begin position="162"/>
        <end position="174"/>
    </location>
</feature>
<organism evidence="2 3">
    <name type="scientific">Dentiscutata erythropus</name>
    <dbReference type="NCBI Taxonomy" id="1348616"/>
    <lineage>
        <taxon>Eukaryota</taxon>
        <taxon>Fungi</taxon>
        <taxon>Fungi incertae sedis</taxon>
        <taxon>Mucoromycota</taxon>
        <taxon>Glomeromycotina</taxon>
        <taxon>Glomeromycetes</taxon>
        <taxon>Diversisporales</taxon>
        <taxon>Gigasporaceae</taxon>
        <taxon>Dentiscutata</taxon>
    </lineage>
</organism>
<dbReference type="EMBL" id="CAJVPY010002301">
    <property type="protein sequence ID" value="CAG8555865.1"/>
    <property type="molecule type" value="Genomic_DNA"/>
</dbReference>
<evidence type="ECO:0000256" key="1">
    <source>
        <dbReference type="SAM" id="MobiDB-lite"/>
    </source>
</evidence>
<dbReference type="Proteomes" id="UP000789405">
    <property type="component" value="Unassembled WGS sequence"/>
</dbReference>
<dbReference type="OrthoDB" id="2427056at2759"/>
<dbReference type="Gene3D" id="1.10.30.10">
    <property type="entry name" value="High mobility group box domain"/>
    <property type="match status" value="1"/>
</dbReference>
<sequence length="257" mass="29332">MTSMPPTKEFLFINECGKKQQSKTSPPKDLEIEFPPTFDFNELGDKFKNGKGKKKPPNAFILFRTKYNEALHRRGQFSPMKVVSGWARDAWNLLPLYQKQEYERFATRAASLYQEWALHSPANHLQNNRNRNKRIRTANGYDATTTNRPSNMPIQEPPQTPPLLASPASPLLSADESNNEAESPILQNLTGTYQAGIFQPVLIPVESVPYDLNANIYNNFFFYNIDGDFGIFNPVNYDPDLLYDVNDYPDVLSELSD</sequence>
<evidence type="ECO:0000313" key="2">
    <source>
        <dbReference type="EMBL" id="CAG8555865.1"/>
    </source>
</evidence>
<proteinExistence type="predicted"/>
<name>A0A9N9FTU7_9GLOM</name>